<keyword evidence="3" id="KW-1185">Reference proteome</keyword>
<evidence type="ECO:0000313" key="2">
    <source>
        <dbReference type="EMBL" id="KAK2950704.1"/>
    </source>
</evidence>
<feature type="region of interest" description="Disordered" evidence="1">
    <location>
        <begin position="198"/>
        <end position="259"/>
    </location>
</feature>
<feature type="compositionally biased region" description="Basic and acidic residues" evidence="1">
    <location>
        <begin position="233"/>
        <end position="259"/>
    </location>
</feature>
<dbReference type="EMBL" id="JARBJD010000131">
    <property type="protein sequence ID" value="KAK2950704.1"/>
    <property type="molecule type" value="Genomic_DNA"/>
</dbReference>
<dbReference type="Proteomes" id="UP001281761">
    <property type="component" value="Unassembled WGS sequence"/>
</dbReference>
<name>A0ABQ9XGA6_9EUKA</name>
<feature type="region of interest" description="Disordered" evidence="1">
    <location>
        <begin position="59"/>
        <end position="83"/>
    </location>
</feature>
<feature type="compositionally biased region" description="Basic and acidic residues" evidence="1">
    <location>
        <begin position="67"/>
        <end position="81"/>
    </location>
</feature>
<comment type="caution">
    <text evidence="2">The sequence shown here is derived from an EMBL/GenBank/DDBJ whole genome shotgun (WGS) entry which is preliminary data.</text>
</comment>
<reference evidence="2 3" key="1">
    <citation type="journal article" date="2022" name="bioRxiv">
        <title>Genomics of Preaxostyla Flagellates Illuminates Evolutionary Transitions and the Path Towards Mitochondrial Loss.</title>
        <authorList>
            <person name="Novak L.V.F."/>
            <person name="Treitli S.C."/>
            <person name="Pyrih J."/>
            <person name="Halakuc P."/>
            <person name="Pipaliya S.V."/>
            <person name="Vacek V."/>
            <person name="Brzon O."/>
            <person name="Soukal P."/>
            <person name="Eme L."/>
            <person name="Dacks J.B."/>
            <person name="Karnkowska A."/>
            <person name="Elias M."/>
            <person name="Hampl V."/>
        </authorList>
    </citation>
    <scope>NUCLEOTIDE SEQUENCE [LARGE SCALE GENOMIC DNA]</scope>
    <source>
        <strain evidence="2">NAU3</strain>
        <tissue evidence="2">Gut</tissue>
    </source>
</reference>
<sequence>MAQDLPPIRNNANPVHQNDYRPVRTWDHWYPDKENFSRLPPSRRRLVERPFYLKQANDLAESRKKRMQQDLQDRSDQKTAFRESQLLNFHSQRSRNYDKQQQVLLGQSKLRYREGSSSALGLFGNPLPVYSTRRSPNTSMGFAHDGGSPHLPRYIPAFTERQVGGISPQDPREIEPEIATSIHQLALFDNKIKMTKRSIQQFQKQAQKGQSQQSSHHSDSVYDEKNPPLPHFQRAERFRQRLRKLEQEQNELPDRNEGT</sequence>
<feature type="compositionally biased region" description="Basic and acidic residues" evidence="1">
    <location>
        <begin position="216"/>
        <end position="226"/>
    </location>
</feature>
<evidence type="ECO:0000313" key="3">
    <source>
        <dbReference type="Proteomes" id="UP001281761"/>
    </source>
</evidence>
<gene>
    <name evidence="2" type="ORF">BLNAU_14375</name>
</gene>
<accession>A0ABQ9XGA6</accession>
<feature type="compositionally biased region" description="Low complexity" evidence="1">
    <location>
        <begin position="198"/>
        <end position="215"/>
    </location>
</feature>
<protein>
    <submittedName>
        <fullName evidence="2">Uncharacterized protein</fullName>
    </submittedName>
</protein>
<organism evidence="2 3">
    <name type="scientific">Blattamonas nauphoetae</name>
    <dbReference type="NCBI Taxonomy" id="2049346"/>
    <lineage>
        <taxon>Eukaryota</taxon>
        <taxon>Metamonada</taxon>
        <taxon>Preaxostyla</taxon>
        <taxon>Oxymonadida</taxon>
        <taxon>Blattamonas</taxon>
    </lineage>
</organism>
<evidence type="ECO:0000256" key="1">
    <source>
        <dbReference type="SAM" id="MobiDB-lite"/>
    </source>
</evidence>
<proteinExistence type="predicted"/>